<dbReference type="EnsemblPlants" id="AVESA.00010b.r2.7DG1389140.1">
    <property type="protein sequence ID" value="AVESA.00010b.r2.7DG1389140.1.CDS"/>
    <property type="gene ID" value="AVESA.00010b.r2.7DG1389140"/>
</dbReference>
<evidence type="ECO:0000313" key="2">
    <source>
        <dbReference type="Proteomes" id="UP001732700"/>
    </source>
</evidence>
<keyword evidence="2" id="KW-1185">Reference proteome</keyword>
<evidence type="ECO:0000313" key="1">
    <source>
        <dbReference type="EnsemblPlants" id="AVESA.00010b.r2.7DG1389140.1.CDS"/>
    </source>
</evidence>
<reference evidence="1" key="2">
    <citation type="submission" date="2025-09" db="UniProtKB">
        <authorList>
            <consortium name="EnsemblPlants"/>
        </authorList>
    </citation>
    <scope>IDENTIFICATION</scope>
</reference>
<accession>A0ACD6AJ45</accession>
<organism evidence="1 2">
    <name type="scientific">Avena sativa</name>
    <name type="common">Oat</name>
    <dbReference type="NCBI Taxonomy" id="4498"/>
    <lineage>
        <taxon>Eukaryota</taxon>
        <taxon>Viridiplantae</taxon>
        <taxon>Streptophyta</taxon>
        <taxon>Embryophyta</taxon>
        <taxon>Tracheophyta</taxon>
        <taxon>Spermatophyta</taxon>
        <taxon>Magnoliopsida</taxon>
        <taxon>Liliopsida</taxon>
        <taxon>Poales</taxon>
        <taxon>Poaceae</taxon>
        <taxon>BOP clade</taxon>
        <taxon>Pooideae</taxon>
        <taxon>Poodae</taxon>
        <taxon>Poeae</taxon>
        <taxon>Poeae Chloroplast Group 1 (Aveneae type)</taxon>
        <taxon>Aveninae</taxon>
        <taxon>Avena</taxon>
    </lineage>
</organism>
<reference evidence="1" key="1">
    <citation type="submission" date="2021-05" db="EMBL/GenBank/DDBJ databases">
        <authorList>
            <person name="Scholz U."/>
            <person name="Mascher M."/>
            <person name="Fiebig A."/>
        </authorList>
    </citation>
    <scope>NUCLEOTIDE SEQUENCE [LARGE SCALE GENOMIC DNA]</scope>
</reference>
<sequence length="561" mass="62117">MDDDFDIPAGEDMMMGDDGLGDFGGDEGPVMKVGEEKEIGKQGLKKKLLKAGEGWDTPEVGDDVEVHYTGTLLDGKKFDSSRDRDSPFKFKLGQGQVIKGWDLGIKTMKKGENALFTIPPDLAYGESGSPPTIPPSATLQFDVELLSWTSVRDIAKDGGIFKKILKEGEKWENPKDPDEVLVKYEARLEDGTVVSKSEGVEFTVKDGYLCPALGKAVKTMKKTEKVLLTVKPQYGFGEMGRPAAGEEGAVPPNATLLIDLELVSWKTVTEIGDDKKILKKVLKEGEGYERPNEGGVVTVKITGKLQDGTVFSKKGHDEQEPFEFKTDEEAVIEGLDRAVLNMKKGEVALVTIPPEYAYGSTESKQDLAVVPANSTVIYEVELVSFVKDKESWDLNNAEKIEAAGAKKEEGNALFKSGKYARASKRYEKAAKFVDYDTSFSEDEKKLSKQLKITCNLNNAACKLKLKDFKQAEKLCTKVLELDSQNVKALFRRAQAYTQLADLELAEVDIKKALEIDPDNRDVKLTYKTLKEKIKEINKKDAKFYSNMFSKMTKPSAEESKA</sequence>
<dbReference type="Proteomes" id="UP001732700">
    <property type="component" value="Chromosome 7D"/>
</dbReference>
<name>A0ACD6AJ45_AVESA</name>
<protein>
    <submittedName>
        <fullName evidence="1">Uncharacterized protein</fullName>
    </submittedName>
</protein>
<proteinExistence type="predicted"/>